<dbReference type="EMBL" id="GACK01008845">
    <property type="protein sequence ID" value="JAA56189.1"/>
    <property type="molecule type" value="mRNA"/>
</dbReference>
<keyword evidence="1" id="KW-0175">Coiled coil</keyword>
<dbReference type="AlphaFoldDB" id="L7LZB6"/>
<proteinExistence type="evidence at transcript level"/>
<name>L7LZB6_RHIPC</name>
<feature type="signal peptide" evidence="2">
    <location>
        <begin position="1"/>
        <end position="28"/>
    </location>
</feature>
<reference evidence="3" key="2">
    <citation type="journal article" date="2015" name="J. Proteomics">
        <title>Sexual differences in the sialomes of the zebra tick, Rhipicephalus pulchellus.</title>
        <authorList>
            <person name="Tan A.W."/>
            <person name="Francischetti I.M."/>
            <person name="Slovak M."/>
            <person name="Kini R.M."/>
            <person name="Ribeiro J.M."/>
        </authorList>
    </citation>
    <scope>NUCLEOTIDE SEQUENCE</scope>
    <source>
        <tissue evidence="3">Salivary gland</tissue>
    </source>
</reference>
<accession>L7LZB6</accession>
<reference evidence="3" key="1">
    <citation type="submission" date="2012-11" db="EMBL/GenBank/DDBJ databases">
        <authorList>
            <person name="Lucero-Rivera Y.E."/>
            <person name="Tovar-Ramirez D."/>
        </authorList>
    </citation>
    <scope>NUCLEOTIDE SEQUENCE</scope>
    <source>
        <tissue evidence="3">Salivary gland</tissue>
    </source>
</reference>
<evidence type="ECO:0000313" key="3">
    <source>
        <dbReference type="EMBL" id="JAA56189.1"/>
    </source>
</evidence>
<protein>
    <recommendedName>
        <fullName evidence="4">Tick transposon</fullName>
    </recommendedName>
</protein>
<feature type="chain" id="PRO_5003980938" description="Tick transposon" evidence="2">
    <location>
        <begin position="29"/>
        <end position="401"/>
    </location>
</feature>
<dbReference type="PANTHER" id="PTHR11505">
    <property type="entry name" value="L1 TRANSPOSABLE ELEMENT-RELATED"/>
    <property type="match status" value="1"/>
</dbReference>
<feature type="coiled-coil region" evidence="1">
    <location>
        <begin position="233"/>
        <end position="260"/>
    </location>
</feature>
<evidence type="ECO:0008006" key="4">
    <source>
        <dbReference type="Google" id="ProtNLM"/>
    </source>
</evidence>
<evidence type="ECO:0000256" key="1">
    <source>
        <dbReference type="SAM" id="Coils"/>
    </source>
</evidence>
<sequence length="401" mass="44496">MQPSNPLSFAMQMTVFAFASLLLSNVIGLSSGASSLLVLPGSESEPGFCRLLHINYSSPPDMTLEELRSPEIIMLWEATSSSTATPSSIKELHPLTPLCGLGDCTTMQPSNPLTFAMQVSKSYVLFAKRSSNYFLVQFPSPHCCIAIAVDCAHIIHSLLMLSGDVEVNPGPNGNAAILAELQKLSTGQAQLIAEVQGLKSQLNTTDKTITDLNRRMADLETHYQTLLPLRNDIEKTQTNVISMTKKIQELQASLDDAENRSRRNNLIFYGIPDPTRNETWAESEKKIIDICNNSLGIPVQPSDIERAHRLGYHSVNRNRPIIVKLLSHKTRDALLSNGRKLKNTTYSIGEDFSRPVQHARKQLLAFAKTKSDKYSLRFKTLHIGSKRYIFDPSSNTVKEIA</sequence>
<keyword evidence="2" id="KW-0732">Signal</keyword>
<organism evidence="3">
    <name type="scientific">Rhipicephalus pulchellus</name>
    <name type="common">Yellow backed tick</name>
    <name type="synonym">Dermacentor pulchellus</name>
    <dbReference type="NCBI Taxonomy" id="72859"/>
    <lineage>
        <taxon>Eukaryota</taxon>
        <taxon>Metazoa</taxon>
        <taxon>Ecdysozoa</taxon>
        <taxon>Arthropoda</taxon>
        <taxon>Chelicerata</taxon>
        <taxon>Arachnida</taxon>
        <taxon>Acari</taxon>
        <taxon>Parasitiformes</taxon>
        <taxon>Ixodida</taxon>
        <taxon>Ixodoidea</taxon>
        <taxon>Ixodidae</taxon>
        <taxon>Rhipicephalinae</taxon>
        <taxon>Rhipicephalus</taxon>
        <taxon>Rhipicephalus</taxon>
    </lineage>
</organism>
<evidence type="ECO:0000256" key="2">
    <source>
        <dbReference type="SAM" id="SignalP"/>
    </source>
</evidence>
<dbReference type="InterPro" id="IPR004244">
    <property type="entry name" value="Transposase_22"/>
</dbReference>
<dbReference type="Gene3D" id="3.30.70.1820">
    <property type="entry name" value="L1 transposable element, RRM domain"/>
    <property type="match status" value="1"/>
</dbReference>